<protein>
    <submittedName>
        <fullName evidence="1">Uncharacterized protein</fullName>
    </submittedName>
</protein>
<name>A0ACC0CLB7_9PEZI</name>
<evidence type="ECO:0000313" key="1">
    <source>
        <dbReference type="EMBL" id="KAI6081172.1"/>
    </source>
</evidence>
<keyword evidence="2" id="KW-1185">Reference proteome</keyword>
<comment type="caution">
    <text evidence="1">The sequence shown here is derived from an EMBL/GenBank/DDBJ whole genome shotgun (WGS) entry which is preliminary data.</text>
</comment>
<proteinExistence type="predicted"/>
<reference evidence="1 2" key="1">
    <citation type="journal article" date="2022" name="New Phytol.">
        <title>Ecological generalism drives hyperdiversity of secondary metabolite gene clusters in xylarialean endophytes.</title>
        <authorList>
            <person name="Franco M.E.E."/>
            <person name="Wisecaver J.H."/>
            <person name="Arnold A.E."/>
            <person name="Ju Y.M."/>
            <person name="Slot J.C."/>
            <person name="Ahrendt S."/>
            <person name="Moore L.P."/>
            <person name="Eastman K.E."/>
            <person name="Scott K."/>
            <person name="Konkel Z."/>
            <person name="Mondo S.J."/>
            <person name="Kuo A."/>
            <person name="Hayes R.D."/>
            <person name="Haridas S."/>
            <person name="Andreopoulos B."/>
            <person name="Riley R."/>
            <person name="LaButti K."/>
            <person name="Pangilinan J."/>
            <person name="Lipzen A."/>
            <person name="Amirebrahimi M."/>
            <person name="Yan J."/>
            <person name="Adam C."/>
            <person name="Keymanesh K."/>
            <person name="Ng V."/>
            <person name="Louie K."/>
            <person name="Northen T."/>
            <person name="Drula E."/>
            <person name="Henrissat B."/>
            <person name="Hsieh H.M."/>
            <person name="Youens-Clark K."/>
            <person name="Lutzoni F."/>
            <person name="Miadlikowska J."/>
            <person name="Eastwood D.C."/>
            <person name="Hamelin R.C."/>
            <person name="Grigoriev I.V."/>
            <person name="U'Ren J.M."/>
        </authorList>
    </citation>
    <scope>NUCLEOTIDE SEQUENCE [LARGE SCALE GENOMIC DNA]</scope>
    <source>
        <strain evidence="1 2">ER1909</strain>
    </source>
</reference>
<gene>
    <name evidence="1" type="ORF">F4821DRAFT_275191</name>
</gene>
<dbReference type="EMBL" id="MU394405">
    <property type="protein sequence ID" value="KAI6081172.1"/>
    <property type="molecule type" value="Genomic_DNA"/>
</dbReference>
<evidence type="ECO:0000313" key="2">
    <source>
        <dbReference type="Proteomes" id="UP001497680"/>
    </source>
</evidence>
<sequence>MQSGGPTIANTAVAPANEFPAGAFDPSLPSLPSLPYWAGQGGPVSAGSDGHQHERPAPRPAHGTEPPCPIGLTPGAPPTHRSRPQPARRLAGGAPDVNRLLASIGHPGALYRLNLMEVIHPSTHDWMDGAAVRSWLGGFVVIMPCYPRHAAQQCIVGLCSSSLHGERQLSSRHGSLWKAGPYGNGTGHLASRPICCRKEGALPICDNKKGALPMGGSKEGALPTWRRLAALQLAGSGSGARAFKGSWALESRTCAYTGGAACTGGFYASRPELYAESNDKSMGLVTAQVLRCKKELWEQEEKNRYRELSWLALSAAGRWVDAALASLMKDATRIGADFRAAHPTALFIEGDSISPIPISAVAQLEEMDHQFCQNQADNSSASVEEEAKEEAKEEEKTTEKAKTTEKTEKAKKAKTTEKAKTTKKTGARNSTQYNFHASYTCISFPENLPAAALDLGRTSHVRLGALYRSFKRNRYTTRHTANGKHIGIIATIYRQQAVKTIFTYHPLHLPFHRSKGPSHSPHEAHTDNAITITIAITIAIAINANAARGRPQLRLHEGVNAWNHAPDHG</sequence>
<dbReference type="Proteomes" id="UP001497680">
    <property type="component" value="Unassembled WGS sequence"/>
</dbReference>
<accession>A0ACC0CLB7</accession>
<organism evidence="1 2">
    <name type="scientific">Hypoxylon rubiginosum</name>
    <dbReference type="NCBI Taxonomy" id="110542"/>
    <lineage>
        <taxon>Eukaryota</taxon>
        <taxon>Fungi</taxon>
        <taxon>Dikarya</taxon>
        <taxon>Ascomycota</taxon>
        <taxon>Pezizomycotina</taxon>
        <taxon>Sordariomycetes</taxon>
        <taxon>Xylariomycetidae</taxon>
        <taxon>Xylariales</taxon>
        <taxon>Hypoxylaceae</taxon>
        <taxon>Hypoxylon</taxon>
    </lineage>
</organism>